<dbReference type="Proteomes" id="UP000183223">
    <property type="component" value="Unassembled WGS sequence"/>
</dbReference>
<dbReference type="SUPFAM" id="SSF51225">
    <property type="entry name" value="Fibre shaft of virus attachment proteins"/>
    <property type="match status" value="2"/>
</dbReference>
<dbReference type="Gene3D" id="2.10.25.20">
    <property type="entry name" value="reovirus attachment protein sigma1, domain 1"/>
    <property type="match status" value="3"/>
</dbReference>
<gene>
    <name evidence="4" type="ORF">SAMN02982990_01366</name>
</gene>
<evidence type="ECO:0008006" key="6">
    <source>
        <dbReference type="Google" id="ProtNLM"/>
    </source>
</evidence>
<evidence type="ECO:0000256" key="2">
    <source>
        <dbReference type="ARBA" id="ARBA00022581"/>
    </source>
</evidence>
<comment type="subcellular location">
    <subcellularLocation>
        <location evidence="1">Virion</location>
    </subcellularLocation>
</comment>
<feature type="region of interest" description="Disordered" evidence="3">
    <location>
        <begin position="59"/>
        <end position="79"/>
    </location>
</feature>
<keyword evidence="5" id="KW-1185">Reference proteome</keyword>
<accession>A0A1G5QAV3</accession>
<dbReference type="STRING" id="29488.KS18_04180"/>
<dbReference type="RefSeq" id="WP_053093488.1">
    <property type="nucleotide sequence ID" value="NZ_CAWQXX010000066.1"/>
</dbReference>
<keyword evidence="2" id="KW-0945">Host-virus interaction</keyword>
<protein>
    <recommendedName>
        <fullName evidence="6">Tail fiber protein</fullName>
    </recommendedName>
</protein>
<dbReference type="InterPro" id="IPR009013">
    <property type="entry name" value="Attachment_protein_shaft_sf"/>
</dbReference>
<evidence type="ECO:0000256" key="3">
    <source>
        <dbReference type="SAM" id="MobiDB-lite"/>
    </source>
</evidence>
<proteinExistence type="predicted"/>
<feature type="region of interest" description="Disordered" evidence="3">
    <location>
        <begin position="1"/>
        <end position="37"/>
    </location>
</feature>
<organism evidence="4 5">
    <name type="scientific">Photorhabdus luminescens</name>
    <name type="common">Xenorhabdus luminescens</name>
    <dbReference type="NCBI Taxonomy" id="29488"/>
    <lineage>
        <taxon>Bacteria</taxon>
        <taxon>Pseudomonadati</taxon>
        <taxon>Pseudomonadota</taxon>
        <taxon>Gammaproteobacteria</taxon>
        <taxon>Enterobacterales</taxon>
        <taxon>Morganellaceae</taxon>
        <taxon>Photorhabdus</taxon>
    </lineage>
</organism>
<reference evidence="5" key="1">
    <citation type="submission" date="2016-10" db="EMBL/GenBank/DDBJ databases">
        <authorList>
            <person name="Varghese N."/>
            <person name="Submissions S."/>
        </authorList>
    </citation>
    <scope>NUCLEOTIDE SEQUENCE [LARGE SCALE GENOMIC DNA]</scope>
    <source>
        <strain evidence="5">ATCC 29999</strain>
    </source>
</reference>
<dbReference type="GO" id="GO:0019062">
    <property type="term" value="P:virion attachment to host cell"/>
    <property type="evidence" value="ECO:0007669"/>
    <property type="project" value="InterPro"/>
</dbReference>
<dbReference type="GeneID" id="64076075"/>
<feature type="compositionally biased region" description="Polar residues" evidence="3">
    <location>
        <begin position="1"/>
        <end position="16"/>
    </location>
</feature>
<dbReference type="AlphaFoldDB" id="A0A1G5QAV3"/>
<name>A0A1G5QAV3_PHOLU</name>
<sequence>MEKEYNLSTSQSNTENTDPKSVGPSTDELKNRFKEGSIPLQTDYSDLIDIADIGRRAMGKAPDQTENPNSGLELNNNSGLLVKTNPTGGLKADKDGLSVKLKDKSLLTDASGLAVNTGRGLWINNDKLEVDNHDGIEIVNEGVKVKASNGINVDGNGVSVRSKDSTINVGPDGISVGIGWGIKAGGAGLDVKASNGINVDGYGVYVKPKDNGGISVDKDGVSVKCWDNGGITVTDGSGLYLKLAGGNSGNSWNGVSGLSLGSDGVKVKAGNGINVDGNGVSVKAKDKTINVDPTGISVRLGWGIKIGDGLDVKAGNGITADGNGVSVRSKDNTISVDPTGISVNLGWGVKVGGGLDVKASNGINVDSNGVSVKAKSGSGIKVDSDGVSVDINSIISALSDLIIPPGTIVPFYNNGSLPNGWVWCDGSNGTPDLNNKLYNLNLVSGWSEISETAIGLSTGDHPRIYVAYARYIMKK</sequence>
<feature type="compositionally biased region" description="Low complexity" evidence="3">
    <location>
        <begin position="66"/>
        <end position="79"/>
    </location>
</feature>
<evidence type="ECO:0000313" key="4">
    <source>
        <dbReference type="EMBL" id="SCZ58792.1"/>
    </source>
</evidence>
<evidence type="ECO:0000313" key="5">
    <source>
        <dbReference type="Proteomes" id="UP000183223"/>
    </source>
</evidence>
<evidence type="ECO:0000256" key="1">
    <source>
        <dbReference type="ARBA" id="ARBA00004328"/>
    </source>
</evidence>
<dbReference type="EMBL" id="FMWJ01000004">
    <property type="protein sequence ID" value="SCZ58792.1"/>
    <property type="molecule type" value="Genomic_DNA"/>
</dbReference>